<keyword evidence="4" id="KW-0479">Metal-binding</keyword>
<dbReference type="SUPFAM" id="SSF46785">
    <property type="entry name" value="Winged helix' DNA-binding domain"/>
    <property type="match status" value="1"/>
</dbReference>
<sequence length="333" mass="37110">MAAYESEGENHFRYVYGPVPSRRLGRSLGVDAIPFKTCTFDCVYCQLGRTTHKTIERKEYVSAEAVLDEVKRKLAEGDIPDYITFSGSGEPTLNSRIGDMIRGIKEMTDVPVAVLTNGSLLWRKEVQEELMAADLVIPSLDAGDEQLFQYVNRPHGDLSFERVVDGLIEFTRRFPGQVWLEILLLKGVTGLSSHVEKIVALAKRIAPARIQLNTVCRPPAEEFAFPLSTEEMLSLKELFPGRVEVILEDHSDRSEASAFSESREEDVLGLLRRRPCTSEDIAEGLGIHVTEALKRLNVLVDLGKVHSIVSGGRNFYIVTGSKSSLRSQEEGDQ</sequence>
<dbReference type="STRING" id="43775.SAMN04489760_10320"/>
<dbReference type="InterPro" id="IPR040084">
    <property type="entry name" value="GTPase_Obg"/>
</dbReference>
<proteinExistence type="predicted"/>
<gene>
    <name evidence="8" type="ORF">SAMN04489760_10320</name>
</gene>
<dbReference type="CDD" id="cd01335">
    <property type="entry name" value="Radical_SAM"/>
    <property type="match status" value="1"/>
</dbReference>
<evidence type="ECO:0000256" key="1">
    <source>
        <dbReference type="ARBA" id="ARBA00001966"/>
    </source>
</evidence>
<protein>
    <submittedName>
        <fullName evidence="8">Wyosine [tRNA(Phe)-imidazoG37] synthetase, radical SAM superfamily</fullName>
    </submittedName>
</protein>
<dbReference type="SFLD" id="SFLDG01083">
    <property type="entry name" value="Uncharacterised_Radical_SAM_Su"/>
    <property type="match status" value="1"/>
</dbReference>
<keyword evidence="3" id="KW-0949">S-adenosyl-L-methionine</keyword>
<dbReference type="SUPFAM" id="SSF102114">
    <property type="entry name" value="Radical SAM enzymes"/>
    <property type="match status" value="1"/>
</dbReference>
<dbReference type="PANTHER" id="PTHR43787:SF11">
    <property type="entry name" value="UPF0026 PROTEIN SLR1464"/>
    <property type="match status" value="1"/>
</dbReference>
<keyword evidence="9" id="KW-1185">Reference proteome</keyword>
<dbReference type="GO" id="GO:0051539">
    <property type="term" value="F:4 iron, 4 sulfur cluster binding"/>
    <property type="evidence" value="ECO:0007669"/>
    <property type="project" value="UniProtKB-KW"/>
</dbReference>
<feature type="domain" description="Radical SAM core" evidence="7">
    <location>
        <begin position="22"/>
        <end position="256"/>
    </location>
</feature>
<comment type="cofactor">
    <cofactor evidence="1">
        <name>[4Fe-4S] cluster</name>
        <dbReference type="ChEBI" id="CHEBI:49883"/>
    </cofactor>
</comment>
<accession>A0A1H7V4I8</accession>
<evidence type="ECO:0000313" key="9">
    <source>
        <dbReference type="Proteomes" id="UP000198744"/>
    </source>
</evidence>
<dbReference type="Proteomes" id="UP000198744">
    <property type="component" value="Unassembled WGS sequence"/>
</dbReference>
<keyword evidence="6" id="KW-0411">Iron-sulfur</keyword>
<evidence type="ECO:0000256" key="3">
    <source>
        <dbReference type="ARBA" id="ARBA00022691"/>
    </source>
</evidence>
<dbReference type="OrthoDB" id="9800840at2"/>
<evidence type="ECO:0000256" key="6">
    <source>
        <dbReference type="ARBA" id="ARBA00023014"/>
    </source>
</evidence>
<organism evidence="8 9">
    <name type="scientific">Syntrophus gentianae</name>
    <dbReference type="NCBI Taxonomy" id="43775"/>
    <lineage>
        <taxon>Bacteria</taxon>
        <taxon>Pseudomonadati</taxon>
        <taxon>Thermodesulfobacteriota</taxon>
        <taxon>Syntrophia</taxon>
        <taxon>Syntrophales</taxon>
        <taxon>Syntrophaceae</taxon>
        <taxon>Syntrophus</taxon>
    </lineage>
</organism>
<keyword evidence="5" id="KW-0408">Iron</keyword>
<evidence type="ECO:0000256" key="5">
    <source>
        <dbReference type="ARBA" id="ARBA00023004"/>
    </source>
</evidence>
<evidence type="ECO:0000256" key="4">
    <source>
        <dbReference type="ARBA" id="ARBA00022723"/>
    </source>
</evidence>
<dbReference type="InterPro" id="IPR058240">
    <property type="entry name" value="rSAM_sf"/>
</dbReference>
<keyword evidence="2" id="KW-0004">4Fe-4S</keyword>
<name>A0A1H7V4I8_9BACT</name>
<evidence type="ECO:0000256" key="2">
    <source>
        <dbReference type="ARBA" id="ARBA00022485"/>
    </source>
</evidence>
<dbReference type="EMBL" id="FOBS01000003">
    <property type="protein sequence ID" value="SEM04171.1"/>
    <property type="molecule type" value="Genomic_DNA"/>
</dbReference>
<dbReference type="AlphaFoldDB" id="A0A1H7V4I8"/>
<dbReference type="Gene3D" id="3.20.20.70">
    <property type="entry name" value="Aldolase class I"/>
    <property type="match status" value="1"/>
</dbReference>
<dbReference type="InterPro" id="IPR007197">
    <property type="entry name" value="rSAM"/>
</dbReference>
<dbReference type="InterPro" id="IPR013785">
    <property type="entry name" value="Aldolase_TIM"/>
</dbReference>
<dbReference type="PROSITE" id="PS51918">
    <property type="entry name" value="RADICAL_SAM"/>
    <property type="match status" value="1"/>
</dbReference>
<dbReference type="SFLD" id="SFLDS00029">
    <property type="entry name" value="Radical_SAM"/>
    <property type="match status" value="1"/>
</dbReference>
<reference evidence="8 9" key="1">
    <citation type="submission" date="2016-10" db="EMBL/GenBank/DDBJ databases">
        <authorList>
            <person name="de Groot N.N."/>
        </authorList>
    </citation>
    <scope>NUCLEOTIDE SEQUENCE [LARGE SCALE GENOMIC DNA]</scope>
    <source>
        <strain evidence="8 9">DSM 8423</strain>
    </source>
</reference>
<evidence type="ECO:0000313" key="8">
    <source>
        <dbReference type="EMBL" id="SEM04171.1"/>
    </source>
</evidence>
<dbReference type="PANTHER" id="PTHR43787">
    <property type="entry name" value="FEMO COFACTOR BIOSYNTHESIS PROTEIN NIFB-RELATED"/>
    <property type="match status" value="1"/>
</dbReference>
<evidence type="ECO:0000259" key="7">
    <source>
        <dbReference type="PROSITE" id="PS51918"/>
    </source>
</evidence>
<dbReference type="GO" id="GO:0046872">
    <property type="term" value="F:metal ion binding"/>
    <property type="evidence" value="ECO:0007669"/>
    <property type="project" value="UniProtKB-KW"/>
</dbReference>
<dbReference type="InterPro" id="IPR036390">
    <property type="entry name" value="WH_DNA-bd_sf"/>
</dbReference>
<dbReference type="GO" id="GO:0003824">
    <property type="term" value="F:catalytic activity"/>
    <property type="evidence" value="ECO:0007669"/>
    <property type="project" value="InterPro"/>
</dbReference>
<dbReference type="Pfam" id="PF04055">
    <property type="entry name" value="Radical_SAM"/>
    <property type="match status" value="1"/>
</dbReference>